<evidence type="ECO:0000256" key="1">
    <source>
        <dbReference type="ARBA" id="ARBA00004141"/>
    </source>
</evidence>
<evidence type="ECO:0000256" key="3">
    <source>
        <dbReference type="ARBA" id="ARBA00022692"/>
    </source>
</evidence>
<dbReference type="OrthoDB" id="6612291at2759"/>
<comment type="similarity">
    <text evidence="2">Belongs to the major facilitator superfamily. Sugar transporter (TC 2.A.1.1) family.</text>
</comment>
<feature type="domain" description="Major facilitator superfamily (MFS) profile" evidence="8">
    <location>
        <begin position="51"/>
        <end position="489"/>
    </location>
</feature>
<dbReference type="GO" id="GO:0016020">
    <property type="term" value="C:membrane"/>
    <property type="evidence" value="ECO:0007669"/>
    <property type="project" value="UniProtKB-SubCell"/>
</dbReference>
<feature type="compositionally biased region" description="Polar residues" evidence="6">
    <location>
        <begin position="1"/>
        <end position="14"/>
    </location>
</feature>
<feature type="transmembrane region" description="Helical" evidence="7">
    <location>
        <begin position="340"/>
        <end position="360"/>
    </location>
</feature>
<gene>
    <name evidence="9" type="ORF">A1O9_11240</name>
</gene>
<keyword evidence="4 7" id="KW-1133">Transmembrane helix</keyword>
<keyword evidence="3 7" id="KW-0812">Transmembrane</keyword>
<comment type="caution">
    <text evidence="9">The sequence shown here is derived from an EMBL/GenBank/DDBJ whole genome shotgun (WGS) entry which is preliminary data.</text>
</comment>
<proteinExistence type="inferred from homology"/>
<dbReference type="FunFam" id="1.20.1250.20:FF:000078">
    <property type="entry name" value="MFS maltose transporter, putative"/>
    <property type="match status" value="1"/>
</dbReference>
<dbReference type="InterPro" id="IPR036259">
    <property type="entry name" value="MFS_trans_sf"/>
</dbReference>
<organism evidence="9 10">
    <name type="scientific">Exophiala aquamarina CBS 119918</name>
    <dbReference type="NCBI Taxonomy" id="1182545"/>
    <lineage>
        <taxon>Eukaryota</taxon>
        <taxon>Fungi</taxon>
        <taxon>Dikarya</taxon>
        <taxon>Ascomycota</taxon>
        <taxon>Pezizomycotina</taxon>
        <taxon>Eurotiomycetes</taxon>
        <taxon>Chaetothyriomycetidae</taxon>
        <taxon>Chaetothyriales</taxon>
        <taxon>Herpotrichiellaceae</taxon>
        <taxon>Exophiala</taxon>
    </lineage>
</organism>
<evidence type="ECO:0000256" key="7">
    <source>
        <dbReference type="SAM" id="Phobius"/>
    </source>
</evidence>
<feature type="transmembrane region" description="Helical" evidence="7">
    <location>
        <begin position="218"/>
        <end position="235"/>
    </location>
</feature>
<dbReference type="InterPro" id="IPR005828">
    <property type="entry name" value="MFS_sugar_transport-like"/>
</dbReference>
<feature type="transmembrane region" description="Helical" evidence="7">
    <location>
        <begin position="183"/>
        <end position="206"/>
    </location>
</feature>
<evidence type="ECO:0000313" key="10">
    <source>
        <dbReference type="Proteomes" id="UP000027920"/>
    </source>
</evidence>
<feature type="transmembrane region" description="Helical" evidence="7">
    <location>
        <begin position="125"/>
        <end position="143"/>
    </location>
</feature>
<evidence type="ECO:0000256" key="4">
    <source>
        <dbReference type="ARBA" id="ARBA00022989"/>
    </source>
</evidence>
<evidence type="ECO:0000256" key="2">
    <source>
        <dbReference type="ARBA" id="ARBA00010992"/>
    </source>
</evidence>
<keyword evidence="10" id="KW-1185">Reference proteome</keyword>
<feature type="transmembrane region" description="Helical" evidence="7">
    <location>
        <begin position="302"/>
        <end position="328"/>
    </location>
</feature>
<dbReference type="RefSeq" id="XP_013255413.1">
    <property type="nucleotide sequence ID" value="XM_013399959.1"/>
</dbReference>
<dbReference type="AlphaFoldDB" id="A0A072P0Q0"/>
<dbReference type="PANTHER" id="PTHR48022">
    <property type="entry name" value="PLASTIDIC GLUCOSE TRANSPORTER 4"/>
    <property type="match status" value="1"/>
</dbReference>
<feature type="transmembrane region" description="Helical" evidence="7">
    <location>
        <begin position="433"/>
        <end position="454"/>
    </location>
</feature>
<name>A0A072P0Q0_9EURO</name>
<dbReference type="VEuPathDB" id="FungiDB:A1O9_11240"/>
<dbReference type="SUPFAM" id="SSF103473">
    <property type="entry name" value="MFS general substrate transporter"/>
    <property type="match status" value="1"/>
</dbReference>
<feature type="transmembrane region" description="Helical" evidence="7">
    <location>
        <begin position="367"/>
        <end position="389"/>
    </location>
</feature>
<evidence type="ECO:0000256" key="5">
    <source>
        <dbReference type="ARBA" id="ARBA00023136"/>
    </source>
</evidence>
<sequence length="539" mass="58786">MTTAEMDSSAMKEQTNTHEEHVYKNKPQSLDAVSHNIHYPKAWMNWRFVMYLTIVGLSLGLFGYDNTFTGPLLALPIFIVKYQGNGPAFTATNLNLLVPVPLVGAALGTFCATPFTKRFGRKKTFLAAYSLLCTPGSFLQLFAPNLTALIIGRFWNTVGVSVLTTVAPLYLSELAPAHVRGRAIGFCIAGSSAAAIVATTVVWASSKDQSEWQYKTPLAIQAALPVVLGLLTLLVPESPIWAMQRDQSEFAREVFMTLRNNKVDIVAAEMSQYQVSLMAEAQRREKSRFWDILNRTNLKRTLSAGACLSASQVGGQILVLTYSTVILVQSGVGNPFEVTMVISCLIFLGTLVGPVLVDWVGRRPVALFGFSILFILNLAAGSLAAAGLATESQRLGLATVFILFGFFNSVSFQSVSVLLAAEIPTTALREATMSWTIFWSYVTAIVTTFAVPQITSPDAGNLGAKTAFIFAGCVLVTTIWAYFYIPEAKGRTPAEIDEMYAIELPMRKWRGHQCVAVNRTAEMVNRDVRVSDAGNKHSA</sequence>
<reference evidence="9 10" key="1">
    <citation type="submission" date="2013-03" db="EMBL/GenBank/DDBJ databases">
        <title>The Genome Sequence of Exophiala aquamarina CBS 119918.</title>
        <authorList>
            <consortium name="The Broad Institute Genomics Platform"/>
            <person name="Cuomo C."/>
            <person name="de Hoog S."/>
            <person name="Gorbushina A."/>
            <person name="Walker B."/>
            <person name="Young S.K."/>
            <person name="Zeng Q."/>
            <person name="Gargeya S."/>
            <person name="Fitzgerald M."/>
            <person name="Haas B."/>
            <person name="Abouelleil A."/>
            <person name="Allen A.W."/>
            <person name="Alvarado L."/>
            <person name="Arachchi H.M."/>
            <person name="Berlin A.M."/>
            <person name="Chapman S.B."/>
            <person name="Gainer-Dewar J."/>
            <person name="Goldberg J."/>
            <person name="Griggs A."/>
            <person name="Gujja S."/>
            <person name="Hansen M."/>
            <person name="Howarth C."/>
            <person name="Imamovic A."/>
            <person name="Ireland A."/>
            <person name="Larimer J."/>
            <person name="McCowan C."/>
            <person name="Murphy C."/>
            <person name="Pearson M."/>
            <person name="Poon T.W."/>
            <person name="Priest M."/>
            <person name="Roberts A."/>
            <person name="Saif S."/>
            <person name="Shea T."/>
            <person name="Sisk P."/>
            <person name="Sykes S."/>
            <person name="Wortman J."/>
            <person name="Nusbaum C."/>
            <person name="Birren B."/>
        </authorList>
    </citation>
    <scope>NUCLEOTIDE SEQUENCE [LARGE SCALE GENOMIC DNA]</scope>
    <source>
        <strain evidence="9 10">CBS 119918</strain>
    </source>
</reference>
<dbReference type="GO" id="GO:0005351">
    <property type="term" value="F:carbohydrate:proton symporter activity"/>
    <property type="evidence" value="ECO:0007669"/>
    <property type="project" value="TreeGrafter"/>
</dbReference>
<evidence type="ECO:0000256" key="6">
    <source>
        <dbReference type="SAM" id="MobiDB-lite"/>
    </source>
</evidence>
<dbReference type="HOGENOM" id="CLU_001265_30_1_1"/>
<comment type="subcellular location">
    <subcellularLocation>
        <location evidence="1">Membrane</location>
        <topology evidence="1">Multi-pass membrane protein</topology>
    </subcellularLocation>
</comment>
<dbReference type="Proteomes" id="UP000027920">
    <property type="component" value="Unassembled WGS sequence"/>
</dbReference>
<keyword evidence="5 7" id="KW-0472">Membrane</keyword>
<dbReference type="GeneID" id="25286140"/>
<dbReference type="EMBL" id="AMGV01000016">
    <property type="protein sequence ID" value="KEF52823.1"/>
    <property type="molecule type" value="Genomic_DNA"/>
</dbReference>
<feature type="transmembrane region" description="Helical" evidence="7">
    <location>
        <begin position="48"/>
        <end position="64"/>
    </location>
</feature>
<feature type="transmembrane region" description="Helical" evidence="7">
    <location>
        <begin position="94"/>
        <end position="113"/>
    </location>
</feature>
<dbReference type="PANTHER" id="PTHR48022:SF27">
    <property type="entry name" value="MAJOR FACILITATOR SUPERFAMILY (MFS) PROFILE DOMAIN-CONTAINING PROTEIN"/>
    <property type="match status" value="1"/>
</dbReference>
<dbReference type="PROSITE" id="PS50850">
    <property type="entry name" value="MFS"/>
    <property type="match status" value="1"/>
</dbReference>
<dbReference type="Pfam" id="PF00083">
    <property type="entry name" value="Sugar_tr"/>
    <property type="match status" value="1"/>
</dbReference>
<dbReference type="Gene3D" id="1.20.1250.20">
    <property type="entry name" value="MFS general substrate transporter like domains"/>
    <property type="match status" value="1"/>
</dbReference>
<evidence type="ECO:0000259" key="8">
    <source>
        <dbReference type="PROSITE" id="PS50850"/>
    </source>
</evidence>
<feature type="transmembrane region" description="Helical" evidence="7">
    <location>
        <begin position="395"/>
        <end position="421"/>
    </location>
</feature>
<feature type="transmembrane region" description="Helical" evidence="7">
    <location>
        <begin position="466"/>
        <end position="485"/>
    </location>
</feature>
<dbReference type="InterPro" id="IPR020846">
    <property type="entry name" value="MFS_dom"/>
</dbReference>
<evidence type="ECO:0000313" key="9">
    <source>
        <dbReference type="EMBL" id="KEF52823.1"/>
    </source>
</evidence>
<dbReference type="InterPro" id="IPR050360">
    <property type="entry name" value="MFS_Sugar_Transporters"/>
</dbReference>
<feature type="transmembrane region" description="Helical" evidence="7">
    <location>
        <begin position="149"/>
        <end position="171"/>
    </location>
</feature>
<protein>
    <recommendedName>
        <fullName evidence="8">Major facilitator superfamily (MFS) profile domain-containing protein</fullName>
    </recommendedName>
</protein>
<accession>A0A072P0Q0</accession>
<feature type="region of interest" description="Disordered" evidence="6">
    <location>
        <begin position="1"/>
        <end position="25"/>
    </location>
</feature>